<evidence type="ECO:0000259" key="4">
    <source>
        <dbReference type="SMART" id="SM01318"/>
    </source>
</evidence>
<dbReference type="InterPro" id="IPR029277">
    <property type="entry name" value="SVWC_dom"/>
</dbReference>
<dbReference type="SMART" id="SM01318">
    <property type="entry name" value="SVWC"/>
    <property type="match status" value="1"/>
</dbReference>
<dbReference type="GO" id="GO:0005576">
    <property type="term" value="C:extracellular region"/>
    <property type="evidence" value="ECO:0007669"/>
    <property type="project" value="UniProtKB-SubCell"/>
</dbReference>
<feature type="signal peptide" evidence="3">
    <location>
        <begin position="1"/>
        <end position="17"/>
    </location>
</feature>
<protein>
    <recommendedName>
        <fullName evidence="4">Single domain-containing protein</fullName>
    </recommendedName>
</protein>
<evidence type="ECO:0000256" key="2">
    <source>
        <dbReference type="ARBA" id="ARBA00022525"/>
    </source>
</evidence>
<organism evidence="5 6">
    <name type="scientific">Ignelater luminosus</name>
    <name type="common">Cucubano</name>
    <name type="synonym">Pyrophorus luminosus</name>
    <dbReference type="NCBI Taxonomy" id="2038154"/>
    <lineage>
        <taxon>Eukaryota</taxon>
        <taxon>Metazoa</taxon>
        <taxon>Ecdysozoa</taxon>
        <taxon>Arthropoda</taxon>
        <taxon>Hexapoda</taxon>
        <taxon>Insecta</taxon>
        <taxon>Pterygota</taxon>
        <taxon>Neoptera</taxon>
        <taxon>Endopterygota</taxon>
        <taxon>Coleoptera</taxon>
        <taxon>Polyphaga</taxon>
        <taxon>Elateriformia</taxon>
        <taxon>Elateroidea</taxon>
        <taxon>Elateridae</taxon>
        <taxon>Agrypninae</taxon>
        <taxon>Pyrophorini</taxon>
        <taxon>Ignelater</taxon>
    </lineage>
</organism>
<proteinExistence type="predicted"/>
<reference evidence="5" key="1">
    <citation type="submission" date="2019-08" db="EMBL/GenBank/DDBJ databases">
        <title>The genome of the North American firefly Photinus pyralis.</title>
        <authorList>
            <consortium name="Photinus pyralis genome working group"/>
            <person name="Fallon T.R."/>
            <person name="Sander Lower S.E."/>
            <person name="Weng J.-K."/>
        </authorList>
    </citation>
    <scope>NUCLEOTIDE SEQUENCE</scope>
    <source>
        <strain evidence="5">TRF0915ILg1</strain>
        <tissue evidence="5">Whole body</tissue>
    </source>
</reference>
<feature type="domain" description="Single" evidence="4">
    <location>
        <begin position="34"/>
        <end position="103"/>
    </location>
</feature>
<evidence type="ECO:0000256" key="1">
    <source>
        <dbReference type="ARBA" id="ARBA00004613"/>
    </source>
</evidence>
<dbReference type="OrthoDB" id="6744323at2759"/>
<keyword evidence="2" id="KW-0964">Secreted</keyword>
<evidence type="ECO:0000313" key="6">
    <source>
        <dbReference type="Proteomes" id="UP000801492"/>
    </source>
</evidence>
<sequence>MFKLFVCFVAITATVSCFPTTTNNEEAIDKPGYCRIDDVYIKEGEEGPGPIGQCVRIKCHSAEPGRVGISGLGCGTFAPRKGCSRTGYDNTKRYPACCPQEKCPVEEGNNNL</sequence>
<keyword evidence="3" id="KW-0732">Signal</keyword>
<dbReference type="Pfam" id="PF15430">
    <property type="entry name" value="SVWC"/>
    <property type="match status" value="1"/>
</dbReference>
<evidence type="ECO:0000256" key="3">
    <source>
        <dbReference type="SAM" id="SignalP"/>
    </source>
</evidence>
<comment type="subcellular location">
    <subcellularLocation>
        <location evidence="1">Secreted</location>
    </subcellularLocation>
</comment>
<dbReference type="EMBL" id="VTPC01002343">
    <property type="protein sequence ID" value="KAF2900208.1"/>
    <property type="molecule type" value="Genomic_DNA"/>
</dbReference>
<feature type="chain" id="PRO_5035445494" description="Single domain-containing protein" evidence="3">
    <location>
        <begin position="18"/>
        <end position="112"/>
    </location>
</feature>
<evidence type="ECO:0000313" key="5">
    <source>
        <dbReference type="EMBL" id="KAF2900208.1"/>
    </source>
</evidence>
<keyword evidence="6" id="KW-1185">Reference proteome</keyword>
<dbReference type="AlphaFoldDB" id="A0A8K0GJK8"/>
<dbReference type="PROSITE" id="PS51257">
    <property type="entry name" value="PROKAR_LIPOPROTEIN"/>
    <property type="match status" value="1"/>
</dbReference>
<comment type="caution">
    <text evidence="5">The sequence shown here is derived from an EMBL/GenBank/DDBJ whole genome shotgun (WGS) entry which is preliminary data.</text>
</comment>
<gene>
    <name evidence="5" type="ORF">ILUMI_05978</name>
</gene>
<name>A0A8K0GJK8_IGNLU</name>
<dbReference type="Proteomes" id="UP000801492">
    <property type="component" value="Unassembled WGS sequence"/>
</dbReference>
<accession>A0A8K0GJK8</accession>